<feature type="transmembrane region" description="Helical" evidence="1">
    <location>
        <begin position="12"/>
        <end position="34"/>
    </location>
</feature>
<name>A0ABY6HZ75_9ARCH</name>
<keyword evidence="3" id="KW-1185">Reference proteome</keyword>
<evidence type="ECO:0000256" key="1">
    <source>
        <dbReference type="SAM" id="Phobius"/>
    </source>
</evidence>
<evidence type="ECO:0000313" key="2">
    <source>
        <dbReference type="EMBL" id="UYP47632.1"/>
    </source>
</evidence>
<accession>A0ABY6HZ75</accession>
<sequence length="261" mass="30058">MGFEITSELENVYKGFLFEGIVACLWLVLLLIILNHYRKKKSKMTAILLASFTSYFLGLVFSWIAKLIQLSFGYNSIVLFPPETPNLWLIARITQYRISFTFIVIGTYFTNKFQGMVFDTEIKQLRNKIILVLTISTILVSLILYFPSQEIFDLITFGLAFIVMLMCYIPFMIHAFKMGFKMEKAAKVYKTAFISLGIMCVCFLMILLGMLFDRAMIIFVEGCEGYTVFYYMGWISAIIGVFTTFMGYIRPTLVKPSPSEN</sequence>
<proteinExistence type="predicted"/>
<evidence type="ECO:0000313" key="3">
    <source>
        <dbReference type="Proteomes" id="UP001208689"/>
    </source>
</evidence>
<feature type="transmembrane region" description="Helical" evidence="1">
    <location>
        <begin position="154"/>
        <end position="176"/>
    </location>
</feature>
<keyword evidence="1" id="KW-1133">Transmembrane helix</keyword>
<keyword evidence="1" id="KW-0812">Transmembrane</keyword>
<feature type="transmembrane region" description="Helical" evidence="1">
    <location>
        <begin position="88"/>
        <end position="109"/>
    </location>
</feature>
<keyword evidence="1" id="KW-0472">Membrane</keyword>
<gene>
    <name evidence="2" type="ORF">NEF87_003917</name>
</gene>
<dbReference type="EMBL" id="CP104013">
    <property type="protein sequence ID" value="UYP47632.1"/>
    <property type="molecule type" value="Genomic_DNA"/>
</dbReference>
<feature type="transmembrane region" description="Helical" evidence="1">
    <location>
        <begin position="46"/>
        <end position="68"/>
    </location>
</feature>
<feature type="transmembrane region" description="Helical" evidence="1">
    <location>
        <begin position="188"/>
        <end position="208"/>
    </location>
</feature>
<organism evidence="2 3">
    <name type="scientific">Candidatus Lokiarchaeum ossiferum</name>
    <dbReference type="NCBI Taxonomy" id="2951803"/>
    <lineage>
        <taxon>Archaea</taxon>
        <taxon>Promethearchaeati</taxon>
        <taxon>Promethearchaeota</taxon>
        <taxon>Promethearchaeia</taxon>
        <taxon>Promethearchaeales</taxon>
        <taxon>Promethearchaeaceae</taxon>
        <taxon>Candidatus Lokiarchaeum</taxon>
    </lineage>
</organism>
<protein>
    <submittedName>
        <fullName evidence="2">Uncharacterized protein</fullName>
    </submittedName>
</protein>
<feature type="transmembrane region" description="Helical" evidence="1">
    <location>
        <begin position="129"/>
        <end position="148"/>
    </location>
</feature>
<reference evidence="2" key="1">
    <citation type="submission" date="2022-09" db="EMBL/GenBank/DDBJ databases">
        <title>Actin cytoskeleton and complex cell architecture in an #Asgard archaeon.</title>
        <authorList>
            <person name="Ponce Toledo R.I."/>
            <person name="Schleper C."/>
            <person name="Rodrigues Oliveira T."/>
            <person name="Wollweber F."/>
            <person name="Xu J."/>
            <person name="Rittmann S."/>
            <person name="Klingl A."/>
            <person name="Pilhofer M."/>
        </authorList>
    </citation>
    <scope>NUCLEOTIDE SEQUENCE</scope>
    <source>
        <strain evidence="2">B-35</strain>
    </source>
</reference>
<dbReference type="Proteomes" id="UP001208689">
    <property type="component" value="Chromosome"/>
</dbReference>
<feature type="transmembrane region" description="Helical" evidence="1">
    <location>
        <begin position="228"/>
        <end position="249"/>
    </location>
</feature>